<protein>
    <recommendedName>
        <fullName evidence="3">Plasmid stabilization system protein</fullName>
    </recommendedName>
</protein>
<proteinExistence type="predicted"/>
<gene>
    <name evidence="1" type="ORF">ElP_19800</name>
</gene>
<keyword evidence="2" id="KW-1185">Reference proteome</keyword>
<accession>A0A518GZT1</accession>
<dbReference type="AlphaFoldDB" id="A0A518GZT1"/>
<dbReference type="Proteomes" id="UP000317835">
    <property type="component" value="Chromosome"/>
</dbReference>
<organism evidence="1 2">
    <name type="scientific">Tautonia plasticadhaerens</name>
    <dbReference type="NCBI Taxonomy" id="2527974"/>
    <lineage>
        <taxon>Bacteria</taxon>
        <taxon>Pseudomonadati</taxon>
        <taxon>Planctomycetota</taxon>
        <taxon>Planctomycetia</taxon>
        <taxon>Isosphaerales</taxon>
        <taxon>Isosphaeraceae</taxon>
        <taxon>Tautonia</taxon>
    </lineage>
</organism>
<evidence type="ECO:0000313" key="2">
    <source>
        <dbReference type="Proteomes" id="UP000317835"/>
    </source>
</evidence>
<sequence length="105" mass="12248">MSSAPNDRVGLRNVRTAHFRYLFGGLSAPMRKLARDAFRMFLADPDHPALNRRHLSNSKKGRHRDGTWVVTLASKYRVLYVEDEGVNVWYWIGKHNDYENFIGKK</sequence>
<evidence type="ECO:0000313" key="1">
    <source>
        <dbReference type="EMBL" id="QDV34098.1"/>
    </source>
</evidence>
<dbReference type="KEGG" id="tpla:ElP_19800"/>
<reference evidence="1 2" key="1">
    <citation type="submission" date="2019-02" db="EMBL/GenBank/DDBJ databases">
        <title>Deep-cultivation of Planctomycetes and their phenomic and genomic characterization uncovers novel biology.</title>
        <authorList>
            <person name="Wiegand S."/>
            <person name="Jogler M."/>
            <person name="Boedeker C."/>
            <person name="Pinto D."/>
            <person name="Vollmers J."/>
            <person name="Rivas-Marin E."/>
            <person name="Kohn T."/>
            <person name="Peeters S.H."/>
            <person name="Heuer A."/>
            <person name="Rast P."/>
            <person name="Oberbeckmann S."/>
            <person name="Bunk B."/>
            <person name="Jeske O."/>
            <person name="Meyerdierks A."/>
            <person name="Storesund J.E."/>
            <person name="Kallscheuer N."/>
            <person name="Luecker S."/>
            <person name="Lage O.M."/>
            <person name="Pohl T."/>
            <person name="Merkel B.J."/>
            <person name="Hornburger P."/>
            <person name="Mueller R.-W."/>
            <person name="Bruemmer F."/>
            <person name="Labrenz M."/>
            <person name="Spormann A.M."/>
            <person name="Op den Camp H."/>
            <person name="Overmann J."/>
            <person name="Amann R."/>
            <person name="Jetten M.S.M."/>
            <person name="Mascher T."/>
            <person name="Medema M.H."/>
            <person name="Devos D.P."/>
            <person name="Kaster A.-K."/>
            <person name="Ovreas L."/>
            <person name="Rohde M."/>
            <person name="Galperin M.Y."/>
            <person name="Jogler C."/>
        </authorList>
    </citation>
    <scope>NUCLEOTIDE SEQUENCE [LARGE SCALE GENOMIC DNA]</scope>
    <source>
        <strain evidence="1 2">ElP</strain>
    </source>
</reference>
<evidence type="ECO:0008006" key="3">
    <source>
        <dbReference type="Google" id="ProtNLM"/>
    </source>
</evidence>
<dbReference type="EMBL" id="CP036426">
    <property type="protein sequence ID" value="QDV34098.1"/>
    <property type="molecule type" value="Genomic_DNA"/>
</dbReference>
<name>A0A518GZT1_9BACT</name>